<dbReference type="GeneID" id="921926"/>
<name>Q919J8_NPVCO</name>
<keyword evidence="2" id="KW-1185">Reference proteome</keyword>
<sequence length="102" mass="11642">MNHRDVIALLVYGRIYGRVVAIDATKMDFYGNRLVVHFIEGRIYVDVETLVPPGYSLDTLVDSEHRMCGTTLVLREGLAQLVAVAHLDELYDVGEWWRKCFG</sequence>
<dbReference type="KEGG" id="vg:921926"/>
<protein>
    <submittedName>
        <fullName evidence="1">Uncharacterized protein</fullName>
    </submittedName>
</protein>
<gene>
    <name evidence="1" type="primary">CUN078</name>
</gene>
<dbReference type="RefSeq" id="NP_203382.1">
    <property type="nucleotide sequence ID" value="NC_003084.1"/>
</dbReference>
<reference evidence="1 2" key="1">
    <citation type="journal article" date="2001" name="J. Virol.">
        <title>Genome sequence of a baculovirus pathogenic for Culex nigripalpus.</title>
        <authorList>
            <person name="Afonso C.L."/>
            <person name="Tulman E.R."/>
            <person name="Lu Z."/>
            <person name="Balinsky C.A."/>
            <person name="Moser B.A."/>
            <person name="Becnel J.J."/>
            <person name="Rock D.L."/>
            <person name="Kutish G.F."/>
        </authorList>
    </citation>
    <scope>NUCLEOTIDE SEQUENCE [LARGE SCALE GENOMIC DNA]</scope>
    <source>
        <strain evidence="2">Isolate Florida/1997</strain>
    </source>
</reference>
<dbReference type="EMBL" id="AF403738">
    <property type="protein sequence ID" value="AAK94156.1"/>
    <property type="molecule type" value="Genomic_DNA"/>
</dbReference>
<evidence type="ECO:0000313" key="1">
    <source>
        <dbReference type="EMBL" id="AAK94156.1"/>
    </source>
</evidence>
<accession>Q919J8</accession>
<evidence type="ECO:0000313" key="2">
    <source>
        <dbReference type="Proteomes" id="UP000006635"/>
    </source>
</evidence>
<organismHost>
    <name type="scientific">Culex nigripalpus</name>
    <dbReference type="NCBI Taxonomy" id="42429"/>
</organismHost>
<proteinExistence type="predicted"/>
<dbReference type="Proteomes" id="UP000006635">
    <property type="component" value="Segment"/>
</dbReference>
<organism evidence="1 2">
    <name type="scientific">Culex nigripalpus nucleopolyhedrovirus (isolate Florida/1997)</name>
    <name type="common">CuniNPV</name>
    <dbReference type="NCBI Taxonomy" id="645993"/>
    <lineage>
        <taxon>Viruses</taxon>
        <taxon>Viruses incertae sedis</taxon>
        <taxon>Naldaviricetes</taxon>
        <taxon>Lefavirales</taxon>
        <taxon>Baculoviridae</taxon>
        <taxon>Deltabaculovirus</taxon>
    </lineage>
</organism>